<dbReference type="KEGG" id="pbh:AAW51_3098"/>
<dbReference type="STRING" id="413882.AAW51_3098"/>
<keyword evidence="1" id="KW-0732">Signal</keyword>
<dbReference type="RefSeq" id="WP_047195320.1">
    <property type="nucleotide sequence ID" value="NZ_CP011371.1"/>
</dbReference>
<dbReference type="SUPFAM" id="SSF56935">
    <property type="entry name" value="Porins"/>
    <property type="match status" value="1"/>
</dbReference>
<dbReference type="PATRIC" id="fig|413882.6.peg.3233"/>
<feature type="signal peptide" evidence="1">
    <location>
        <begin position="1"/>
        <end position="30"/>
    </location>
</feature>
<dbReference type="OrthoDB" id="197869at2"/>
<reference evidence="3 4" key="1">
    <citation type="submission" date="2015-05" db="EMBL/GenBank/DDBJ databases">
        <authorList>
            <person name="Tang B."/>
            <person name="Yu Y."/>
        </authorList>
    </citation>
    <scope>NUCLEOTIDE SEQUENCE [LARGE SCALE GENOMIC DNA]</scope>
    <source>
        <strain evidence="3 4">DSM 7029</strain>
    </source>
</reference>
<dbReference type="Pfam" id="PF13609">
    <property type="entry name" value="Porin_4"/>
    <property type="match status" value="1"/>
</dbReference>
<keyword evidence="4" id="KW-1185">Reference proteome</keyword>
<evidence type="ECO:0000313" key="4">
    <source>
        <dbReference type="Proteomes" id="UP000035352"/>
    </source>
</evidence>
<evidence type="ECO:0000256" key="1">
    <source>
        <dbReference type="SAM" id="SignalP"/>
    </source>
</evidence>
<proteinExistence type="predicted"/>
<gene>
    <name evidence="3" type="ORF">AAW51_3098</name>
</gene>
<feature type="domain" description="Porin" evidence="2">
    <location>
        <begin position="23"/>
        <end position="413"/>
    </location>
</feature>
<dbReference type="AlphaFoldDB" id="A0A0G3BK29"/>
<protein>
    <recommendedName>
        <fullName evidence="2">Porin domain-containing protein</fullName>
    </recommendedName>
</protein>
<dbReference type="EMBL" id="CP011371">
    <property type="protein sequence ID" value="AKJ29789.1"/>
    <property type="molecule type" value="Genomic_DNA"/>
</dbReference>
<feature type="chain" id="PRO_5002551861" description="Porin domain-containing protein" evidence="1">
    <location>
        <begin position="31"/>
        <end position="441"/>
    </location>
</feature>
<accession>A0A0G3BK29</accession>
<dbReference type="Proteomes" id="UP000035352">
    <property type="component" value="Chromosome"/>
</dbReference>
<name>A0A0G3BK29_9BURK</name>
<sequence length="441" mass="48355">MTHVFDCPLPARQWLLGVLLVSSSFAAAAAADPADPAEPTRLRWSGFATAGAVWTDADEPWGFRRDNLQRSSHARPVQMAADSRLGLQGNLRLGADWELVTQAVAKRRVDSTPWTESVEWAFLSYRPRHDTVLRAGRTSPDMFLLADYRNVGFAYPWVRPSVNVYGWMPLYSMDGIDLTRDFDTGASSWRFKAYAGTSRTTVPGGAGEDITLRARDMIGGTLTHERGGLTLKLSLNQIRLEMSGHQQIEALGHALDGIAKLPVPRVAAEAHQLRSAVFSGTFETRYAAAGASYDIGPWSLQGELSRVSSELPNMRGLNGYGSIAYRHASVTWYAMVGRSRPSREPLSPPTDWAASLTPLIGAGNAATAQWAGTMAAYVNNLGRLDQTSYSLGLRWDLHARKALKLQVDQFRVREHGGVLWADATPEARRVNALSIALDSVF</sequence>
<dbReference type="InterPro" id="IPR033900">
    <property type="entry name" value="Gram_neg_porin_domain"/>
</dbReference>
<evidence type="ECO:0000313" key="3">
    <source>
        <dbReference type="EMBL" id="AKJ29789.1"/>
    </source>
</evidence>
<organism evidence="3 4">
    <name type="scientific">Caldimonas brevitalea</name>
    <dbReference type="NCBI Taxonomy" id="413882"/>
    <lineage>
        <taxon>Bacteria</taxon>
        <taxon>Pseudomonadati</taxon>
        <taxon>Pseudomonadota</taxon>
        <taxon>Betaproteobacteria</taxon>
        <taxon>Burkholderiales</taxon>
        <taxon>Sphaerotilaceae</taxon>
        <taxon>Caldimonas</taxon>
    </lineage>
</organism>
<evidence type="ECO:0000259" key="2">
    <source>
        <dbReference type="Pfam" id="PF13609"/>
    </source>
</evidence>